<evidence type="ECO:0000256" key="1">
    <source>
        <dbReference type="SAM" id="Phobius"/>
    </source>
</evidence>
<comment type="caution">
    <text evidence="2">The sequence shown here is derived from an EMBL/GenBank/DDBJ whole genome shotgun (WGS) entry which is preliminary data.</text>
</comment>
<evidence type="ECO:0000313" key="2">
    <source>
        <dbReference type="EMBL" id="PWK20615.1"/>
    </source>
</evidence>
<gene>
    <name evidence="2" type="ORF">LX78_00317</name>
</gene>
<protein>
    <submittedName>
        <fullName evidence="2">Uncharacterized protein</fullName>
    </submittedName>
</protein>
<evidence type="ECO:0000313" key="3">
    <source>
        <dbReference type="Proteomes" id="UP000245430"/>
    </source>
</evidence>
<feature type="transmembrane region" description="Helical" evidence="1">
    <location>
        <begin position="21"/>
        <end position="40"/>
    </location>
</feature>
<name>A0A316DRL6_9FLAO</name>
<dbReference type="AlphaFoldDB" id="A0A316DRL6"/>
<keyword evidence="3" id="KW-1185">Reference proteome</keyword>
<reference evidence="2 3" key="1">
    <citation type="submission" date="2018-05" db="EMBL/GenBank/DDBJ databases">
        <title>Genomic Encyclopedia of Archaeal and Bacterial Type Strains, Phase II (KMG-II): from individual species to whole genera.</title>
        <authorList>
            <person name="Goeker M."/>
        </authorList>
    </citation>
    <scope>NUCLEOTIDE SEQUENCE [LARGE SCALE GENOMIC DNA]</scope>
    <source>
        <strain evidence="2 3">DSM 22637</strain>
    </source>
</reference>
<dbReference type="RefSeq" id="WP_170109782.1">
    <property type="nucleotide sequence ID" value="NZ_QGGP01000001.1"/>
</dbReference>
<keyword evidence="1" id="KW-0812">Transmembrane</keyword>
<dbReference type="EMBL" id="QGGP01000001">
    <property type="protein sequence ID" value="PWK20615.1"/>
    <property type="molecule type" value="Genomic_DNA"/>
</dbReference>
<proteinExistence type="predicted"/>
<sequence length="50" mass="5890">MIKFFNKILKQLLDENKTGRYLKFTIGEIILLIVGVLLALQVNNWNNNRE</sequence>
<keyword evidence="1" id="KW-0472">Membrane</keyword>
<accession>A0A316DRL6</accession>
<keyword evidence="1" id="KW-1133">Transmembrane helix</keyword>
<dbReference type="Proteomes" id="UP000245430">
    <property type="component" value="Unassembled WGS sequence"/>
</dbReference>
<organism evidence="2 3">
    <name type="scientific">Xanthomarina spongicola</name>
    <dbReference type="NCBI Taxonomy" id="570520"/>
    <lineage>
        <taxon>Bacteria</taxon>
        <taxon>Pseudomonadati</taxon>
        <taxon>Bacteroidota</taxon>
        <taxon>Flavobacteriia</taxon>
        <taxon>Flavobacteriales</taxon>
        <taxon>Flavobacteriaceae</taxon>
        <taxon>Xanthomarina</taxon>
    </lineage>
</organism>